<dbReference type="Gene3D" id="3.60.21.10">
    <property type="match status" value="1"/>
</dbReference>
<dbReference type="Proteomes" id="UP000029033">
    <property type="component" value="Unassembled WGS sequence"/>
</dbReference>
<dbReference type="EMBL" id="JGZO01000008">
    <property type="protein sequence ID" value="KFI94425.1"/>
    <property type="molecule type" value="Genomic_DNA"/>
</dbReference>
<dbReference type="OrthoDB" id="5380073at2"/>
<dbReference type="RefSeq" id="WP_033517413.1">
    <property type="nucleotide sequence ID" value="NZ_CAUPKV010000056.1"/>
</dbReference>
<feature type="region of interest" description="Disordered" evidence="1">
    <location>
        <begin position="226"/>
        <end position="246"/>
    </location>
</feature>
<dbReference type="SUPFAM" id="SSF56300">
    <property type="entry name" value="Metallo-dependent phosphatases"/>
    <property type="match status" value="1"/>
</dbReference>
<dbReference type="AlphaFoldDB" id="A0A087DFX5"/>
<protein>
    <submittedName>
        <fullName evidence="2">Calcineurin-like phosphoesterase family protein</fullName>
    </submittedName>
</protein>
<evidence type="ECO:0000313" key="2">
    <source>
        <dbReference type="EMBL" id="KFI94425.1"/>
    </source>
</evidence>
<organism evidence="2 3">
    <name type="scientific">Bifidobacterium scardovii</name>
    <dbReference type="NCBI Taxonomy" id="158787"/>
    <lineage>
        <taxon>Bacteria</taxon>
        <taxon>Bacillati</taxon>
        <taxon>Actinomycetota</taxon>
        <taxon>Actinomycetes</taxon>
        <taxon>Bifidobacteriales</taxon>
        <taxon>Bifidobacteriaceae</taxon>
        <taxon>Bifidobacterium</taxon>
    </lineage>
</organism>
<comment type="caution">
    <text evidence="2">The sequence shown here is derived from an EMBL/GenBank/DDBJ whole genome shotgun (WGS) entry which is preliminary data.</text>
</comment>
<name>A0A087DFX5_9BIFI</name>
<dbReference type="GeneID" id="85165759"/>
<dbReference type="STRING" id="158787.BSCA_1452"/>
<dbReference type="InterPro" id="IPR029052">
    <property type="entry name" value="Metallo-depent_PP-like"/>
</dbReference>
<accession>A0A087DFX5</accession>
<gene>
    <name evidence="2" type="ORF">BSCA_1452</name>
</gene>
<proteinExistence type="predicted"/>
<keyword evidence="3" id="KW-1185">Reference proteome</keyword>
<feature type="compositionally biased region" description="Basic and acidic residues" evidence="1">
    <location>
        <begin position="226"/>
        <end position="236"/>
    </location>
</feature>
<dbReference type="eggNOG" id="COG4186">
    <property type="taxonomic scope" value="Bacteria"/>
</dbReference>
<sequence length="246" mass="27824">MQFFTTDTHFGHPLVTVLRGFTTFDPARSHYTDILRTEGRKAAEDWAKGTTLESGRTFRDMADTDAHDRAIIDHINASVGPDDELWILGDIGYRTSVDHLKECLRSLRCRHLHGVIGNHDDWWMTDRPARNLFVSLEPNDTADIDGLGVVNLSHFPYREDLSYSWPDDVAKFSGKALPFDGRKLLYGHTHQLSPAGARPESLNVGLDAWDLMPVSAKQVAAWFRERRHDPAPEGERTTPSIDMPSF</sequence>
<reference evidence="2 3" key="1">
    <citation type="submission" date="2014-03" db="EMBL/GenBank/DDBJ databases">
        <title>Genomics of Bifidobacteria.</title>
        <authorList>
            <person name="Ventura M."/>
            <person name="Milani C."/>
            <person name="Lugli G.A."/>
        </authorList>
    </citation>
    <scope>NUCLEOTIDE SEQUENCE [LARGE SCALE GENOMIC DNA]</scope>
    <source>
        <strain evidence="2 3">LMG 21589</strain>
    </source>
</reference>
<evidence type="ECO:0000256" key="1">
    <source>
        <dbReference type="SAM" id="MobiDB-lite"/>
    </source>
</evidence>
<evidence type="ECO:0000313" key="3">
    <source>
        <dbReference type="Proteomes" id="UP000029033"/>
    </source>
</evidence>